<dbReference type="GO" id="GO:0042026">
    <property type="term" value="P:protein refolding"/>
    <property type="evidence" value="ECO:0007669"/>
    <property type="project" value="TreeGrafter"/>
</dbReference>
<comment type="similarity">
    <text evidence="6">Belongs to the HSP33 family.</text>
</comment>
<sequence length="298" mass="32957">MNDTPDIPQTDADQSQRFLFDDADIRGEIVQLDHTLADLLAVHQYAPGVSRLLGEFLAAATLLSTTLKFEGRLVLQARSEGEIPLLMAECSDQLLVRGIARGAQHATSEEFSQLLAGGVLAITIEPLRGKPYQGIVPLSENSLAASLDAYFEQSEQLQTRLWLASDGKHAAGLLLQQLPAQLQRSADQRALQWQHASTLAATVSGDELLQLAPETLLHRLYHEDPVRLFEPRAVRFHCSCSMQRSRNALAALPPRELEEILAEQGHVEVDCEFCNQQYRFHREGLQDLLQAGPSGTVH</sequence>
<proteinExistence type="inferred from homology"/>
<evidence type="ECO:0000256" key="5">
    <source>
        <dbReference type="ARBA" id="ARBA00023284"/>
    </source>
</evidence>
<evidence type="ECO:0000256" key="3">
    <source>
        <dbReference type="ARBA" id="ARBA00023157"/>
    </source>
</evidence>
<feature type="disulfide bond" description="Redox-active" evidence="6">
    <location>
        <begin position="238"/>
        <end position="240"/>
    </location>
</feature>
<reference evidence="7 8" key="1">
    <citation type="journal article" date="2018" name="Nat. Biotechnol.">
        <title>A standardized bacterial taxonomy based on genome phylogeny substantially revises the tree of life.</title>
        <authorList>
            <person name="Parks D.H."/>
            <person name="Chuvochina M."/>
            <person name="Waite D.W."/>
            <person name="Rinke C."/>
            <person name="Skarshewski A."/>
            <person name="Chaumeil P.A."/>
            <person name="Hugenholtz P."/>
        </authorList>
    </citation>
    <scope>NUCLEOTIDE SEQUENCE [LARGE SCALE GENOMIC DNA]</scope>
    <source>
        <strain evidence="7">UBA9158</strain>
    </source>
</reference>
<evidence type="ECO:0000256" key="1">
    <source>
        <dbReference type="ARBA" id="ARBA00022490"/>
    </source>
</evidence>
<dbReference type="GO" id="GO:0051082">
    <property type="term" value="F:unfolded protein binding"/>
    <property type="evidence" value="ECO:0007669"/>
    <property type="project" value="UniProtKB-UniRule"/>
</dbReference>
<protein>
    <recommendedName>
        <fullName evidence="6">33 kDa chaperonin</fullName>
    </recommendedName>
    <alternativeName>
        <fullName evidence="6">Heat shock protein 33 homolog</fullName>
        <shortName evidence="6">HSP33</shortName>
    </alternativeName>
</protein>
<keyword evidence="4 6" id="KW-0143">Chaperone</keyword>
<dbReference type="Proteomes" id="UP000259273">
    <property type="component" value="Unassembled WGS sequence"/>
</dbReference>
<comment type="caution">
    <text evidence="7">The sequence shown here is derived from an EMBL/GenBank/DDBJ whole genome shotgun (WGS) entry which is preliminary data.</text>
</comment>
<evidence type="ECO:0000256" key="6">
    <source>
        <dbReference type="HAMAP-Rule" id="MF_00117"/>
    </source>
</evidence>
<evidence type="ECO:0000256" key="4">
    <source>
        <dbReference type="ARBA" id="ARBA00023186"/>
    </source>
</evidence>
<dbReference type="SUPFAM" id="SSF64397">
    <property type="entry name" value="Hsp33 domain"/>
    <property type="match status" value="1"/>
</dbReference>
<dbReference type="PANTHER" id="PTHR30111">
    <property type="entry name" value="33 KDA CHAPERONIN"/>
    <property type="match status" value="1"/>
</dbReference>
<dbReference type="GO" id="GO:0005737">
    <property type="term" value="C:cytoplasm"/>
    <property type="evidence" value="ECO:0007669"/>
    <property type="project" value="UniProtKB-SubCell"/>
</dbReference>
<dbReference type="Pfam" id="PF01430">
    <property type="entry name" value="HSP33"/>
    <property type="match status" value="1"/>
</dbReference>
<dbReference type="Gene3D" id="3.55.30.10">
    <property type="entry name" value="Hsp33 domain"/>
    <property type="match status" value="1"/>
</dbReference>
<keyword evidence="1 6" id="KW-0963">Cytoplasm</keyword>
<comment type="function">
    <text evidence="6">Redox regulated molecular chaperone. Protects both thermally unfolding and oxidatively damaged proteins from irreversible aggregation. Plays an important role in the bacterial defense system toward oxidative stress.</text>
</comment>
<dbReference type="PIRSF" id="PIRSF005261">
    <property type="entry name" value="Heat_shock_Hsp33"/>
    <property type="match status" value="1"/>
</dbReference>
<gene>
    <name evidence="6" type="primary">hslO</name>
    <name evidence="7" type="ORF">DCP75_10395</name>
</gene>
<dbReference type="CDD" id="cd00498">
    <property type="entry name" value="Hsp33"/>
    <property type="match status" value="1"/>
</dbReference>
<evidence type="ECO:0000313" key="8">
    <source>
        <dbReference type="Proteomes" id="UP000259273"/>
    </source>
</evidence>
<comment type="subcellular location">
    <subcellularLocation>
        <location evidence="6">Cytoplasm</location>
    </subcellularLocation>
</comment>
<dbReference type="STRING" id="1121937.GCA_000423125_01929"/>
<dbReference type="InterPro" id="IPR016154">
    <property type="entry name" value="Heat_shock_Hsp33_C"/>
</dbReference>
<dbReference type="InterPro" id="IPR023212">
    <property type="entry name" value="Hsp33_helix_hairpin_bin_dom_sf"/>
</dbReference>
<dbReference type="GO" id="GO:0044183">
    <property type="term" value="F:protein folding chaperone"/>
    <property type="evidence" value="ECO:0007669"/>
    <property type="project" value="TreeGrafter"/>
</dbReference>
<dbReference type="HAMAP" id="MF_00117">
    <property type="entry name" value="HslO"/>
    <property type="match status" value="1"/>
</dbReference>
<comment type="PTM">
    <text evidence="6">Under oxidizing conditions two disulfide bonds are formed involving the reactive cysteines. Under reducing conditions zinc is bound to the reactive cysteines and the protein is inactive.</text>
</comment>
<keyword evidence="3 6" id="KW-1015">Disulfide bond</keyword>
<feature type="disulfide bond" description="Redox-active" evidence="6">
    <location>
        <begin position="271"/>
        <end position="274"/>
    </location>
</feature>
<dbReference type="AlphaFoldDB" id="A0A3C1KPF4"/>
<dbReference type="SUPFAM" id="SSF118352">
    <property type="entry name" value="HSP33 redox switch-like"/>
    <property type="match status" value="1"/>
</dbReference>
<accession>A0A3C1KPF4</accession>
<organism evidence="7 8">
    <name type="scientific">Haliea salexigens</name>
    <dbReference type="NCBI Taxonomy" id="287487"/>
    <lineage>
        <taxon>Bacteria</taxon>
        <taxon>Pseudomonadati</taxon>
        <taxon>Pseudomonadota</taxon>
        <taxon>Gammaproteobacteria</taxon>
        <taxon>Cellvibrionales</taxon>
        <taxon>Halieaceae</taxon>
        <taxon>Haliea</taxon>
    </lineage>
</organism>
<dbReference type="Gene3D" id="3.90.1280.10">
    <property type="entry name" value="HSP33 redox switch-like"/>
    <property type="match status" value="1"/>
</dbReference>
<evidence type="ECO:0000313" key="7">
    <source>
        <dbReference type="EMBL" id="HAN28106.1"/>
    </source>
</evidence>
<dbReference type="InterPro" id="IPR016153">
    <property type="entry name" value="Heat_shock_Hsp33_N"/>
</dbReference>
<keyword evidence="5 6" id="KW-0676">Redox-active center</keyword>
<dbReference type="EMBL" id="DMND01000139">
    <property type="protein sequence ID" value="HAN28106.1"/>
    <property type="molecule type" value="Genomic_DNA"/>
</dbReference>
<dbReference type="NCBIfam" id="NF001033">
    <property type="entry name" value="PRK00114.1"/>
    <property type="match status" value="1"/>
</dbReference>
<keyword evidence="2 6" id="KW-0862">Zinc</keyword>
<evidence type="ECO:0000256" key="2">
    <source>
        <dbReference type="ARBA" id="ARBA00022833"/>
    </source>
</evidence>
<dbReference type="PANTHER" id="PTHR30111:SF1">
    <property type="entry name" value="33 KDA CHAPERONIN"/>
    <property type="match status" value="1"/>
</dbReference>
<dbReference type="Gene3D" id="1.10.287.480">
    <property type="entry name" value="helix hairpin bin"/>
    <property type="match status" value="1"/>
</dbReference>
<name>A0A3C1KPF4_9GAMM</name>
<dbReference type="InterPro" id="IPR000397">
    <property type="entry name" value="Heat_shock_Hsp33"/>
</dbReference>